<protein>
    <submittedName>
        <fullName evidence="6">Transcriptional regulator, GntR family</fullName>
    </submittedName>
</protein>
<dbReference type="eggNOG" id="COG1802">
    <property type="taxonomic scope" value="Bacteria"/>
</dbReference>
<dbReference type="Gene3D" id="1.20.120.530">
    <property type="entry name" value="GntR ligand-binding domain-like"/>
    <property type="match status" value="1"/>
</dbReference>
<gene>
    <name evidence="6" type="ordered locus">Caci_4215</name>
</gene>
<dbReference type="SUPFAM" id="SSF48008">
    <property type="entry name" value="GntR ligand-binding domain-like"/>
    <property type="match status" value="1"/>
</dbReference>
<keyword evidence="1" id="KW-0805">Transcription regulation</keyword>
<dbReference type="SMART" id="SM00345">
    <property type="entry name" value="HTH_GNTR"/>
    <property type="match status" value="1"/>
</dbReference>
<organism evidence="6 7">
    <name type="scientific">Catenulispora acidiphila (strain DSM 44928 / JCM 14897 / NBRC 102108 / NRRL B-24433 / ID139908)</name>
    <dbReference type="NCBI Taxonomy" id="479433"/>
    <lineage>
        <taxon>Bacteria</taxon>
        <taxon>Bacillati</taxon>
        <taxon>Actinomycetota</taxon>
        <taxon>Actinomycetes</taxon>
        <taxon>Catenulisporales</taxon>
        <taxon>Catenulisporaceae</taxon>
        <taxon>Catenulispora</taxon>
    </lineage>
</organism>
<dbReference type="STRING" id="479433.Caci_4215"/>
<dbReference type="InterPro" id="IPR011711">
    <property type="entry name" value="GntR_C"/>
</dbReference>
<evidence type="ECO:0000313" key="6">
    <source>
        <dbReference type="EMBL" id="ACU73079.1"/>
    </source>
</evidence>
<dbReference type="HOGENOM" id="CLU_017584_5_5_11"/>
<dbReference type="OrthoDB" id="8680240at2"/>
<reference evidence="6 7" key="1">
    <citation type="journal article" date="2009" name="Stand. Genomic Sci.">
        <title>Complete genome sequence of Catenulispora acidiphila type strain (ID 139908).</title>
        <authorList>
            <person name="Copeland A."/>
            <person name="Lapidus A."/>
            <person name="Glavina Del Rio T."/>
            <person name="Nolan M."/>
            <person name="Lucas S."/>
            <person name="Chen F."/>
            <person name="Tice H."/>
            <person name="Cheng J.F."/>
            <person name="Bruce D."/>
            <person name="Goodwin L."/>
            <person name="Pitluck S."/>
            <person name="Mikhailova N."/>
            <person name="Pati A."/>
            <person name="Ivanova N."/>
            <person name="Mavromatis K."/>
            <person name="Chen A."/>
            <person name="Palaniappan K."/>
            <person name="Chain P."/>
            <person name="Land M."/>
            <person name="Hauser L."/>
            <person name="Chang Y.J."/>
            <person name="Jeffries C.D."/>
            <person name="Chertkov O."/>
            <person name="Brettin T."/>
            <person name="Detter J.C."/>
            <person name="Han C."/>
            <person name="Ali Z."/>
            <person name="Tindall B.J."/>
            <person name="Goker M."/>
            <person name="Bristow J."/>
            <person name="Eisen J.A."/>
            <person name="Markowitz V."/>
            <person name="Hugenholtz P."/>
            <person name="Kyrpides N.C."/>
            <person name="Klenk H.P."/>
        </authorList>
    </citation>
    <scope>NUCLEOTIDE SEQUENCE [LARGE SCALE GENOMIC DNA]</scope>
    <source>
        <strain evidence="7">DSM 44928 / JCM 14897 / NBRC 102108 / NRRL B-24433 / ID139908</strain>
    </source>
</reference>
<dbReference type="InterPro" id="IPR036390">
    <property type="entry name" value="WH_DNA-bd_sf"/>
</dbReference>
<dbReference type="CDD" id="cd07377">
    <property type="entry name" value="WHTH_GntR"/>
    <property type="match status" value="1"/>
</dbReference>
<keyword evidence="2" id="KW-0238">DNA-binding</keyword>
<evidence type="ECO:0000313" key="7">
    <source>
        <dbReference type="Proteomes" id="UP000000851"/>
    </source>
</evidence>
<feature type="compositionally biased region" description="Polar residues" evidence="4">
    <location>
        <begin position="1"/>
        <end position="10"/>
    </location>
</feature>
<dbReference type="Proteomes" id="UP000000851">
    <property type="component" value="Chromosome"/>
</dbReference>
<evidence type="ECO:0000259" key="5">
    <source>
        <dbReference type="PROSITE" id="PS50949"/>
    </source>
</evidence>
<dbReference type="InParanoid" id="C7QI34"/>
<dbReference type="GO" id="GO:0003677">
    <property type="term" value="F:DNA binding"/>
    <property type="evidence" value="ECO:0007669"/>
    <property type="project" value="UniProtKB-KW"/>
</dbReference>
<evidence type="ECO:0000256" key="2">
    <source>
        <dbReference type="ARBA" id="ARBA00023125"/>
    </source>
</evidence>
<evidence type="ECO:0000256" key="4">
    <source>
        <dbReference type="SAM" id="MobiDB-lite"/>
    </source>
</evidence>
<evidence type="ECO:0000256" key="3">
    <source>
        <dbReference type="ARBA" id="ARBA00023163"/>
    </source>
</evidence>
<dbReference type="AlphaFoldDB" id="C7QI34"/>
<feature type="domain" description="HTH gntR-type" evidence="5">
    <location>
        <begin position="18"/>
        <end position="85"/>
    </location>
</feature>
<dbReference type="InterPro" id="IPR000524">
    <property type="entry name" value="Tscrpt_reg_HTH_GntR"/>
</dbReference>
<accession>C7QI34</accession>
<dbReference type="GO" id="GO:0003700">
    <property type="term" value="F:DNA-binding transcription factor activity"/>
    <property type="evidence" value="ECO:0007669"/>
    <property type="project" value="InterPro"/>
</dbReference>
<keyword evidence="7" id="KW-1185">Reference proteome</keyword>
<dbReference type="RefSeq" id="WP_015792808.1">
    <property type="nucleotide sequence ID" value="NC_013131.1"/>
</dbReference>
<dbReference type="SMART" id="SM00895">
    <property type="entry name" value="FCD"/>
    <property type="match status" value="1"/>
</dbReference>
<dbReference type="InterPro" id="IPR036388">
    <property type="entry name" value="WH-like_DNA-bd_sf"/>
</dbReference>
<dbReference type="KEGG" id="cai:Caci_4215"/>
<dbReference type="SUPFAM" id="SSF46785">
    <property type="entry name" value="Winged helix' DNA-binding domain"/>
    <property type="match status" value="1"/>
</dbReference>
<dbReference type="InterPro" id="IPR008920">
    <property type="entry name" value="TF_FadR/GntR_C"/>
</dbReference>
<dbReference type="PANTHER" id="PTHR43537:SF24">
    <property type="entry name" value="GLUCONATE OPERON TRANSCRIPTIONAL REPRESSOR"/>
    <property type="match status" value="1"/>
</dbReference>
<feature type="region of interest" description="Disordered" evidence="4">
    <location>
        <begin position="1"/>
        <end position="20"/>
    </location>
</feature>
<dbReference type="PROSITE" id="PS50949">
    <property type="entry name" value="HTH_GNTR"/>
    <property type="match status" value="1"/>
</dbReference>
<dbReference type="Gene3D" id="1.10.10.10">
    <property type="entry name" value="Winged helix-like DNA-binding domain superfamily/Winged helix DNA-binding domain"/>
    <property type="match status" value="1"/>
</dbReference>
<dbReference type="Pfam" id="PF00392">
    <property type="entry name" value="GntR"/>
    <property type="match status" value="1"/>
</dbReference>
<sequence length="222" mass="23897">MSDLALSSPTGPQPGALPSRTEAVLEAVKHAILTGELKPGQPLVEIELAAKLGVSKTPVREALKTLAGTGLVIMSPYKGGAVREMDRSHARCIYDMRLLLEPVAAGRTVAARGDWSAARRALEAADKAADAAERSLANRVFHREMYLGCGNALLVRTLDDLRDQTALVSAAAWAQRPSWEREAAEHRAILAAAEHGDSDEARNLMRSHISSFVARNFPENEA</sequence>
<evidence type="ECO:0000256" key="1">
    <source>
        <dbReference type="ARBA" id="ARBA00023015"/>
    </source>
</evidence>
<proteinExistence type="predicted"/>
<keyword evidence="3" id="KW-0804">Transcription</keyword>
<dbReference type="Pfam" id="PF07729">
    <property type="entry name" value="FCD"/>
    <property type="match status" value="1"/>
</dbReference>
<name>C7QI34_CATAD</name>
<dbReference type="PANTHER" id="PTHR43537">
    <property type="entry name" value="TRANSCRIPTIONAL REGULATOR, GNTR FAMILY"/>
    <property type="match status" value="1"/>
</dbReference>
<dbReference type="EMBL" id="CP001700">
    <property type="protein sequence ID" value="ACU73079.1"/>
    <property type="molecule type" value="Genomic_DNA"/>
</dbReference>